<proteinExistence type="predicted"/>
<accession>A0A816JQJ8</accession>
<gene>
    <name evidence="3" type="ORF">DARMORV10_C04P39060.1</name>
</gene>
<evidence type="ECO:0000256" key="2">
    <source>
        <dbReference type="ARBA" id="ARBA00022737"/>
    </source>
</evidence>
<dbReference type="SUPFAM" id="SSF56300">
    <property type="entry name" value="Metallo-dependent phosphatases"/>
    <property type="match status" value="1"/>
</dbReference>
<protein>
    <submittedName>
        <fullName evidence="3">(rape) hypothetical protein</fullName>
    </submittedName>
</protein>
<dbReference type="PANTHER" id="PTHR11871">
    <property type="entry name" value="PROTEIN PHOSPHATASE PP2A REGULATORY SUBUNIT B"/>
    <property type="match status" value="1"/>
</dbReference>
<sequence>MAVERKRRPSYRKGRDGGDFCVDRLCVLEAWSDGDLRAETDLFSLRSPSMFSPVNCFHRSLRLAYRLRKRDIHGQYSGRLRLFEYRGFPPTANCLFLGDYVDRRLQTLSDLLTFQTLVSSVVCFDLIKQRCQSWWMNHRGVSYTFGPEKLSLFAYTMLKNCDDKKIKKICDVNSDPSRTTENVNGEVPEAAHRCGCQCDGETFISADDLRINLWNLEITNQSFNIVDVKPKKMEDLSGKPWFTVLSVHQATESCIYYCILFLQRLSHQQF</sequence>
<keyword evidence="1" id="KW-0853">WD repeat</keyword>
<dbReference type="Gene3D" id="3.60.21.10">
    <property type="match status" value="1"/>
</dbReference>
<dbReference type="PRINTS" id="PR00600">
    <property type="entry name" value="PP2APR55"/>
</dbReference>
<dbReference type="Proteomes" id="UP001295469">
    <property type="component" value="Chromosome C04"/>
</dbReference>
<dbReference type="InterPro" id="IPR000009">
    <property type="entry name" value="PP2A_PR55"/>
</dbReference>
<dbReference type="AlphaFoldDB" id="A0A816JQJ8"/>
<reference evidence="3" key="1">
    <citation type="submission" date="2021-01" db="EMBL/GenBank/DDBJ databases">
        <authorList>
            <consortium name="Genoscope - CEA"/>
            <person name="William W."/>
        </authorList>
    </citation>
    <scope>NUCLEOTIDE SEQUENCE</scope>
</reference>
<dbReference type="InterPro" id="IPR029052">
    <property type="entry name" value="Metallo-depent_PP-like"/>
</dbReference>
<evidence type="ECO:0000313" key="3">
    <source>
        <dbReference type="EMBL" id="CAF1853931.1"/>
    </source>
</evidence>
<dbReference type="GO" id="GO:0000159">
    <property type="term" value="C:protein phosphatase type 2A complex"/>
    <property type="evidence" value="ECO:0007669"/>
    <property type="project" value="InterPro"/>
</dbReference>
<organism evidence="3">
    <name type="scientific">Brassica napus</name>
    <name type="common">Rape</name>
    <dbReference type="NCBI Taxonomy" id="3708"/>
    <lineage>
        <taxon>Eukaryota</taxon>
        <taxon>Viridiplantae</taxon>
        <taxon>Streptophyta</taxon>
        <taxon>Embryophyta</taxon>
        <taxon>Tracheophyta</taxon>
        <taxon>Spermatophyta</taxon>
        <taxon>Magnoliopsida</taxon>
        <taxon>eudicotyledons</taxon>
        <taxon>Gunneridae</taxon>
        <taxon>Pentapetalae</taxon>
        <taxon>rosids</taxon>
        <taxon>malvids</taxon>
        <taxon>Brassicales</taxon>
        <taxon>Brassicaceae</taxon>
        <taxon>Brassiceae</taxon>
        <taxon>Brassica</taxon>
    </lineage>
</organism>
<dbReference type="EMBL" id="HG994368">
    <property type="protein sequence ID" value="CAF1853931.1"/>
    <property type="molecule type" value="Genomic_DNA"/>
</dbReference>
<keyword evidence="2" id="KW-0677">Repeat</keyword>
<name>A0A816JQJ8_BRANA</name>
<dbReference type="GO" id="GO:0019888">
    <property type="term" value="F:protein phosphatase regulator activity"/>
    <property type="evidence" value="ECO:0007669"/>
    <property type="project" value="InterPro"/>
</dbReference>
<evidence type="ECO:0000256" key="1">
    <source>
        <dbReference type="ARBA" id="ARBA00022574"/>
    </source>
</evidence>